<name>A0AAV7FFA6_ARIFI</name>
<sequence>MTNNSKSRGKKQAANVVRSTETNPKQTFRTESHRGTADVRENRQSTTTFASETGGSEHQRIEQGAMCRSENNTCREKKIFVNESLRCGFPKLSDRTRSEKRFSRASSANKFLSGDRFNFRETNPSVRST</sequence>
<dbReference type="AlphaFoldDB" id="A0AAV7FFA6"/>
<dbReference type="Proteomes" id="UP000825729">
    <property type="component" value="Unassembled WGS sequence"/>
</dbReference>
<reference evidence="2 3" key="1">
    <citation type="submission" date="2021-07" db="EMBL/GenBank/DDBJ databases">
        <title>The Aristolochia fimbriata genome: insights into angiosperm evolution, floral development and chemical biosynthesis.</title>
        <authorList>
            <person name="Jiao Y."/>
        </authorList>
    </citation>
    <scope>NUCLEOTIDE SEQUENCE [LARGE SCALE GENOMIC DNA]</scope>
    <source>
        <strain evidence="2">IBCAS-2021</strain>
        <tissue evidence="2">Leaf</tissue>
    </source>
</reference>
<comment type="caution">
    <text evidence="2">The sequence shown here is derived from an EMBL/GenBank/DDBJ whole genome shotgun (WGS) entry which is preliminary data.</text>
</comment>
<proteinExistence type="predicted"/>
<feature type="compositionally biased region" description="Polar residues" evidence="1">
    <location>
        <begin position="44"/>
        <end position="54"/>
    </location>
</feature>
<feature type="compositionally biased region" description="Polar residues" evidence="1">
    <location>
        <begin position="17"/>
        <end position="27"/>
    </location>
</feature>
<evidence type="ECO:0000313" key="2">
    <source>
        <dbReference type="EMBL" id="KAG9459189.1"/>
    </source>
</evidence>
<organism evidence="2 3">
    <name type="scientific">Aristolochia fimbriata</name>
    <name type="common">White veined hardy Dutchman's pipe vine</name>
    <dbReference type="NCBI Taxonomy" id="158543"/>
    <lineage>
        <taxon>Eukaryota</taxon>
        <taxon>Viridiplantae</taxon>
        <taxon>Streptophyta</taxon>
        <taxon>Embryophyta</taxon>
        <taxon>Tracheophyta</taxon>
        <taxon>Spermatophyta</taxon>
        <taxon>Magnoliopsida</taxon>
        <taxon>Magnoliidae</taxon>
        <taxon>Piperales</taxon>
        <taxon>Aristolochiaceae</taxon>
        <taxon>Aristolochia</taxon>
    </lineage>
</organism>
<gene>
    <name evidence="2" type="ORF">H6P81_003697</name>
</gene>
<accession>A0AAV7FFA6</accession>
<protein>
    <submittedName>
        <fullName evidence="2">Uncharacterized protein</fullName>
    </submittedName>
</protein>
<evidence type="ECO:0000256" key="1">
    <source>
        <dbReference type="SAM" id="MobiDB-lite"/>
    </source>
</evidence>
<dbReference type="EMBL" id="JAINDJ010000002">
    <property type="protein sequence ID" value="KAG9459189.1"/>
    <property type="molecule type" value="Genomic_DNA"/>
</dbReference>
<feature type="compositionally biased region" description="Basic and acidic residues" evidence="1">
    <location>
        <begin position="28"/>
        <end position="43"/>
    </location>
</feature>
<evidence type="ECO:0000313" key="3">
    <source>
        <dbReference type="Proteomes" id="UP000825729"/>
    </source>
</evidence>
<feature type="region of interest" description="Disordered" evidence="1">
    <location>
        <begin position="1"/>
        <end position="69"/>
    </location>
</feature>
<keyword evidence="3" id="KW-1185">Reference proteome</keyword>